<keyword evidence="5" id="KW-0269">Exonuclease</keyword>
<dbReference type="EMBL" id="CALNXK010000057">
    <property type="protein sequence ID" value="CAH3136361.1"/>
    <property type="molecule type" value="Genomic_DNA"/>
</dbReference>
<dbReference type="InterPro" id="IPR036397">
    <property type="entry name" value="RNaseH_sf"/>
</dbReference>
<evidence type="ECO:0000256" key="6">
    <source>
        <dbReference type="ARBA" id="ARBA00022842"/>
    </source>
</evidence>
<keyword evidence="9" id="KW-1185">Reference proteome</keyword>
<evidence type="ECO:0000313" key="8">
    <source>
        <dbReference type="EMBL" id="CAH3136361.1"/>
    </source>
</evidence>
<reference evidence="8 9" key="1">
    <citation type="submission" date="2022-05" db="EMBL/GenBank/DDBJ databases">
        <authorList>
            <consortium name="Genoscope - CEA"/>
            <person name="William W."/>
        </authorList>
    </citation>
    <scope>NUCLEOTIDE SEQUENCE [LARGE SCALE GENOMIC DNA]</scope>
</reference>
<evidence type="ECO:0008006" key="10">
    <source>
        <dbReference type="Google" id="ProtNLM"/>
    </source>
</evidence>
<dbReference type="Gene3D" id="3.30.420.10">
    <property type="entry name" value="Ribonuclease H-like superfamily/Ribonuclease H"/>
    <property type="match status" value="1"/>
</dbReference>
<evidence type="ECO:0000256" key="2">
    <source>
        <dbReference type="ARBA" id="ARBA00022722"/>
    </source>
</evidence>
<dbReference type="PANTHER" id="PTHR13058">
    <property type="entry name" value="THREE PRIME REPAIR EXONUCLEASE 1, 2"/>
    <property type="match status" value="1"/>
</dbReference>
<dbReference type="Proteomes" id="UP001159405">
    <property type="component" value="Unassembled WGS sequence"/>
</dbReference>
<comment type="cofactor">
    <cofactor evidence="1">
        <name>Mg(2+)</name>
        <dbReference type="ChEBI" id="CHEBI:18420"/>
    </cofactor>
</comment>
<dbReference type="SUPFAM" id="SSF53098">
    <property type="entry name" value="Ribonuclease H-like"/>
    <property type="match status" value="1"/>
</dbReference>
<evidence type="ECO:0000256" key="4">
    <source>
        <dbReference type="ARBA" id="ARBA00022801"/>
    </source>
</evidence>
<dbReference type="PANTHER" id="PTHR13058:SF19">
    <property type="entry name" value="LD40940P"/>
    <property type="match status" value="1"/>
</dbReference>
<sequence>MKKHEKEKEFMKSLKAVSVTTSYCGTAGSESEEKDELSEPDNFISNLTDSSDDDESSDEVTDSPSPLYFLYDCEGTGGSVYKDHIVEIAAVLQPLPGNVETNIPSTFQSLINTSKRIAAPVLIAYNGFVYDSPLLFAEVDRRYPLLKNDLFKHICFGDSLVNLRTMRKQGKLNLQKHQKLGMPALHALYFPNANFQAHRALADVQAMRDVLFCTDLKHIIPFYQPLLRTA</sequence>
<organism evidence="8 9">
    <name type="scientific">Porites lobata</name>
    <dbReference type="NCBI Taxonomy" id="104759"/>
    <lineage>
        <taxon>Eukaryota</taxon>
        <taxon>Metazoa</taxon>
        <taxon>Cnidaria</taxon>
        <taxon>Anthozoa</taxon>
        <taxon>Hexacorallia</taxon>
        <taxon>Scleractinia</taxon>
        <taxon>Fungiina</taxon>
        <taxon>Poritidae</taxon>
        <taxon>Porites</taxon>
    </lineage>
</organism>
<feature type="region of interest" description="Disordered" evidence="7">
    <location>
        <begin position="25"/>
        <end position="63"/>
    </location>
</feature>
<comment type="caution">
    <text evidence="8">The sequence shown here is derived from an EMBL/GenBank/DDBJ whole genome shotgun (WGS) entry which is preliminary data.</text>
</comment>
<feature type="compositionally biased region" description="Acidic residues" evidence="7">
    <location>
        <begin position="50"/>
        <end position="61"/>
    </location>
</feature>
<keyword evidence="4" id="KW-0378">Hydrolase</keyword>
<keyword evidence="2" id="KW-0540">Nuclease</keyword>
<evidence type="ECO:0000256" key="1">
    <source>
        <dbReference type="ARBA" id="ARBA00001946"/>
    </source>
</evidence>
<keyword evidence="3" id="KW-0479">Metal-binding</keyword>
<protein>
    <recommendedName>
        <fullName evidence="10">Exonuclease domain-containing protein</fullName>
    </recommendedName>
</protein>
<evidence type="ECO:0000313" key="9">
    <source>
        <dbReference type="Proteomes" id="UP001159405"/>
    </source>
</evidence>
<name>A0ABN8P789_9CNID</name>
<dbReference type="InterPro" id="IPR040393">
    <property type="entry name" value="TREX1/2"/>
</dbReference>
<gene>
    <name evidence="8" type="ORF">PLOB_00038415</name>
</gene>
<dbReference type="InterPro" id="IPR012337">
    <property type="entry name" value="RNaseH-like_sf"/>
</dbReference>
<accession>A0ABN8P789</accession>
<proteinExistence type="predicted"/>
<feature type="compositionally biased region" description="Acidic residues" evidence="7">
    <location>
        <begin position="30"/>
        <end position="39"/>
    </location>
</feature>
<evidence type="ECO:0000256" key="5">
    <source>
        <dbReference type="ARBA" id="ARBA00022839"/>
    </source>
</evidence>
<keyword evidence="6" id="KW-0460">Magnesium</keyword>
<evidence type="ECO:0000256" key="3">
    <source>
        <dbReference type="ARBA" id="ARBA00022723"/>
    </source>
</evidence>
<evidence type="ECO:0000256" key="7">
    <source>
        <dbReference type="SAM" id="MobiDB-lite"/>
    </source>
</evidence>